<feature type="transmembrane region" description="Helical" evidence="2">
    <location>
        <begin position="122"/>
        <end position="145"/>
    </location>
</feature>
<dbReference type="InterPro" id="IPR027417">
    <property type="entry name" value="P-loop_NTPase"/>
</dbReference>
<feature type="non-terminal residue" evidence="3">
    <location>
        <position position="457"/>
    </location>
</feature>
<keyword evidence="2" id="KW-0812">Transmembrane</keyword>
<evidence type="ECO:0000313" key="3">
    <source>
        <dbReference type="EMBL" id="CAA9378239.1"/>
    </source>
</evidence>
<reference evidence="3" key="1">
    <citation type="submission" date="2020-02" db="EMBL/GenBank/DDBJ databases">
        <authorList>
            <person name="Meier V. D."/>
        </authorList>
    </citation>
    <scope>NUCLEOTIDE SEQUENCE</scope>
    <source>
        <strain evidence="3">AVDCRST_MAG93</strain>
    </source>
</reference>
<dbReference type="EMBL" id="CADCTR010003013">
    <property type="protein sequence ID" value="CAA9378239.1"/>
    <property type="molecule type" value="Genomic_DNA"/>
</dbReference>
<sequence length="457" mass="48565">MARSMYTAPRAPYDGLRPAFDALVRKKDASLSGGAFARDPRPGVSTIIHARNRSRFAATLAGVDAGDGALGMGIVQAVLAALTGAVRAMTWDADGRRGHVTIDGIGSAETYQMSWDDQRPDYLLLGGFVNGATYQAALVGLALLWTQREINRARTEEVLERWWTLVQLMDAQYVRASRASGWDVSQVRAACQDTPKNAAIRDAIEALADALQFALRYALPELTERGLYVQYEPCVTGSTGTRLSASGAVLLTLPVDPMTSGEAIPEVDAVASRAPSPSVMDSGDEDDDLDLDRSSSTEDMPVGAEPVDDVAAPRETTAPSPAPSGEPTTPEARSRTEASSATRRTRRPKATADASSPAARPNTSTPTAPLPSPKAVALVGGSVRARIARAFAREGDVFLYGVTATGKTTWAKQAAIDHGYGLEIVVLKPGVKDEALYGTSVQDLAGRWIWQDGPIVR</sequence>
<evidence type="ECO:0000256" key="2">
    <source>
        <dbReference type="SAM" id="Phobius"/>
    </source>
</evidence>
<evidence type="ECO:0000256" key="1">
    <source>
        <dbReference type="SAM" id="MobiDB-lite"/>
    </source>
</evidence>
<keyword evidence="2" id="KW-1133">Transmembrane helix</keyword>
<dbReference type="Gene3D" id="3.40.50.300">
    <property type="entry name" value="P-loop containing nucleotide triphosphate hydrolases"/>
    <property type="match status" value="1"/>
</dbReference>
<name>A0A6J4N906_9CHLR</name>
<dbReference type="AlphaFoldDB" id="A0A6J4N906"/>
<feature type="region of interest" description="Disordered" evidence="1">
    <location>
        <begin position="263"/>
        <end position="373"/>
    </location>
</feature>
<protein>
    <submittedName>
        <fullName evidence="3">Uncharacterized protein</fullName>
    </submittedName>
</protein>
<organism evidence="3">
    <name type="scientific">uncultured Chloroflexia bacterium</name>
    <dbReference type="NCBI Taxonomy" id="1672391"/>
    <lineage>
        <taxon>Bacteria</taxon>
        <taxon>Bacillati</taxon>
        <taxon>Chloroflexota</taxon>
        <taxon>Chloroflexia</taxon>
        <taxon>environmental samples</taxon>
    </lineage>
</organism>
<gene>
    <name evidence="3" type="ORF">AVDCRST_MAG93-8981</name>
</gene>
<proteinExistence type="predicted"/>
<keyword evidence="2" id="KW-0472">Membrane</keyword>
<accession>A0A6J4N906</accession>